<keyword evidence="1" id="KW-1133">Transmembrane helix</keyword>
<sequence>MPLNFVKFFTPERFFHLQPAVSLNTVYFLLVVFGILLGLAIGVKIAKKKTQKDTFYKILLQKYFVMLMTTSVIGLFLVWFRYERAFFLSARFWLLVWFIGFVAWLVVILKYQFKVIPEAREKLQKTQEFNKYLPKKK</sequence>
<keyword evidence="1" id="KW-0472">Membrane</keyword>
<feature type="transmembrane region" description="Helical" evidence="1">
    <location>
        <begin position="92"/>
        <end position="113"/>
    </location>
</feature>
<feature type="transmembrane region" description="Helical" evidence="1">
    <location>
        <begin position="20"/>
        <end position="43"/>
    </location>
</feature>
<dbReference type="Proteomes" id="UP000229056">
    <property type="component" value="Unassembled WGS sequence"/>
</dbReference>
<evidence type="ECO:0000313" key="2">
    <source>
        <dbReference type="EMBL" id="PIS06373.1"/>
    </source>
</evidence>
<evidence type="ECO:0000256" key="1">
    <source>
        <dbReference type="SAM" id="Phobius"/>
    </source>
</evidence>
<accession>A0A2H0W4U6</accession>
<name>A0A2H0W4U6_9BACT</name>
<proteinExistence type="predicted"/>
<comment type="caution">
    <text evidence="2">The sequence shown here is derived from an EMBL/GenBank/DDBJ whole genome shotgun (WGS) entry which is preliminary data.</text>
</comment>
<dbReference type="EMBL" id="PEZY01000005">
    <property type="protein sequence ID" value="PIS06373.1"/>
    <property type="molecule type" value="Genomic_DNA"/>
</dbReference>
<dbReference type="AlphaFoldDB" id="A0A2H0W4U6"/>
<keyword evidence="1" id="KW-0812">Transmembrane</keyword>
<evidence type="ECO:0000313" key="3">
    <source>
        <dbReference type="Proteomes" id="UP000229056"/>
    </source>
</evidence>
<organism evidence="2 3">
    <name type="scientific">Candidatus Buchananbacteria bacterium CG10_big_fil_rev_8_21_14_0_10_33_19</name>
    <dbReference type="NCBI Taxonomy" id="1974525"/>
    <lineage>
        <taxon>Bacteria</taxon>
        <taxon>Candidatus Buchananiibacteriota</taxon>
    </lineage>
</organism>
<gene>
    <name evidence="2" type="ORF">COT80_02295</name>
</gene>
<reference evidence="3" key="1">
    <citation type="submission" date="2017-09" db="EMBL/GenBank/DDBJ databases">
        <title>Depth-based differentiation of microbial function through sediment-hosted aquifers and enrichment of novel symbionts in the deep terrestrial subsurface.</title>
        <authorList>
            <person name="Probst A.J."/>
            <person name="Ladd B."/>
            <person name="Jarett J.K."/>
            <person name="Geller-Mcgrath D.E."/>
            <person name="Sieber C.M.K."/>
            <person name="Emerson J.B."/>
            <person name="Anantharaman K."/>
            <person name="Thomas B.C."/>
            <person name="Malmstrom R."/>
            <person name="Stieglmeier M."/>
            <person name="Klingl A."/>
            <person name="Woyke T."/>
            <person name="Ryan C.M."/>
            <person name="Banfield J.F."/>
        </authorList>
    </citation>
    <scope>NUCLEOTIDE SEQUENCE [LARGE SCALE GENOMIC DNA]</scope>
</reference>
<protein>
    <submittedName>
        <fullName evidence="2">Uncharacterized protein</fullName>
    </submittedName>
</protein>
<feature type="transmembrane region" description="Helical" evidence="1">
    <location>
        <begin position="63"/>
        <end position="80"/>
    </location>
</feature>